<evidence type="ECO:0000313" key="2">
    <source>
        <dbReference type="Proteomes" id="UP001596002"/>
    </source>
</evidence>
<dbReference type="EMBL" id="JBHSHC010000105">
    <property type="protein sequence ID" value="MFC4768428.1"/>
    <property type="molecule type" value="Genomic_DNA"/>
</dbReference>
<proteinExistence type="predicted"/>
<gene>
    <name evidence="1" type="ORF">ACFO8Q_13850</name>
</gene>
<comment type="caution">
    <text evidence="1">The sequence shown here is derived from an EMBL/GenBank/DDBJ whole genome shotgun (WGS) entry which is preliminary data.</text>
</comment>
<keyword evidence="2" id="KW-1185">Reference proteome</keyword>
<reference evidence="2" key="1">
    <citation type="journal article" date="2019" name="Int. J. Syst. Evol. Microbiol.">
        <title>The Global Catalogue of Microorganisms (GCM) 10K type strain sequencing project: providing services to taxonomists for standard genome sequencing and annotation.</title>
        <authorList>
            <consortium name="The Broad Institute Genomics Platform"/>
            <consortium name="The Broad Institute Genome Sequencing Center for Infectious Disease"/>
            <person name="Wu L."/>
            <person name="Ma J."/>
        </authorList>
    </citation>
    <scope>NUCLEOTIDE SEQUENCE [LARGE SCALE GENOMIC DNA]</scope>
    <source>
        <strain evidence="2">WYCCWR 12678</strain>
    </source>
</reference>
<dbReference type="RefSeq" id="WP_380026381.1">
    <property type="nucleotide sequence ID" value="NZ_JBHSHC010000105.1"/>
</dbReference>
<accession>A0ABV9Q3T2</accession>
<sequence>MPRIQIGLRTGLGTRIKPRQQSGDLTRASYLRARSFFAFRIPELLKANTVRKGVIQKYGNCF</sequence>
<organism evidence="1 2">
    <name type="scientific">Effusibacillus consociatus</name>
    <dbReference type="NCBI Taxonomy" id="1117041"/>
    <lineage>
        <taxon>Bacteria</taxon>
        <taxon>Bacillati</taxon>
        <taxon>Bacillota</taxon>
        <taxon>Bacilli</taxon>
        <taxon>Bacillales</taxon>
        <taxon>Alicyclobacillaceae</taxon>
        <taxon>Effusibacillus</taxon>
    </lineage>
</organism>
<name>A0ABV9Q3T2_9BACL</name>
<protein>
    <submittedName>
        <fullName evidence="1">Uncharacterized protein</fullName>
    </submittedName>
</protein>
<evidence type="ECO:0000313" key="1">
    <source>
        <dbReference type="EMBL" id="MFC4768428.1"/>
    </source>
</evidence>
<dbReference type="Proteomes" id="UP001596002">
    <property type="component" value="Unassembled WGS sequence"/>
</dbReference>